<evidence type="ECO:0000313" key="3">
    <source>
        <dbReference type="Proteomes" id="UP001189429"/>
    </source>
</evidence>
<dbReference type="Gene3D" id="2.30.42.10">
    <property type="match status" value="1"/>
</dbReference>
<evidence type="ECO:0000313" key="2">
    <source>
        <dbReference type="EMBL" id="CAK0875545.1"/>
    </source>
</evidence>
<dbReference type="Proteomes" id="UP001189429">
    <property type="component" value="Unassembled WGS sequence"/>
</dbReference>
<dbReference type="InterPro" id="IPR036034">
    <property type="entry name" value="PDZ_sf"/>
</dbReference>
<gene>
    <name evidence="2" type="ORF">PCOR1329_LOCUS60189</name>
</gene>
<dbReference type="EMBL" id="CAUYUJ010017526">
    <property type="protein sequence ID" value="CAK0875545.1"/>
    <property type="molecule type" value="Genomic_DNA"/>
</dbReference>
<comment type="caution">
    <text evidence="2">The sequence shown here is derived from an EMBL/GenBank/DDBJ whole genome shotgun (WGS) entry which is preliminary data.</text>
</comment>
<sequence length="291" mass="31548">MPKPIFGGGHHTQKRQTISNVKLKLGHREVELNPGHAGIQFSLDGVVKYVRPGQQADKHGVQVGDRAVTIAGKPFSAGLYNFKRGGSRPYTIVFKTKTVPSTLRSILAWADIACWRMMRAKLVFLRVTSQATIQLMMPELLALLGLVVRAAGAAIACTAAPFRISAALETAESKLTQLRSHSPELHGQVTAVEAVMAQANRGRGIGVSVGGHLVVNRGLIQRAILSLAGVAAVLWSLGDWVLGVEDKEYQALMNKMDVLNDHVHGLDRQVQTLSKMMRSVPGLVKDMQRGQ</sequence>
<keyword evidence="3" id="KW-1185">Reference proteome</keyword>
<dbReference type="PROSITE" id="PS50106">
    <property type="entry name" value="PDZ"/>
    <property type="match status" value="1"/>
</dbReference>
<proteinExistence type="predicted"/>
<name>A0ABN9VQ30_9DINO</name>
<feature type="domain" description="PDZ" evidence="1">
    <location>
        <begin position="29"/>
        <end position="76"/>
    </location>
</feature>
<organism evidence="2 3">
    <name type="scientific">Prorocentrum cordatum</name>
    <dbReference type="NCBI Taxonomy" id="2364126"/>
    <lineage>
        <taxon>Eukaryota</taxon>
        <taxon>Sar</taxon>
        <taxon>Alveolata</taxon>
        <taxon>Dinophyceae</taxon>
        <taxon>Prorocentrales</taxon>
        <taxon>Prorocentraceae</taxon>
        <taxon>Prorocentrum</taxon>
    </lineage>
</organism>
<protein>
    <recommendedName>
        <fullName evidence="1">PDZ domain-containing protein</fullName>
    </recommendedName>
</protein>
<reference evidence="2" key="1">
    <citation type="submission" date="2023-10" db="EMBL/GenBank/DDBJ databases">
        <authorList>
            <person name="Chen Y."/>
            <person name="Shah S."/>
            <person name="Dougan E. K."/>
            <person name="Thang M."/>
            <person name="Chan C."/>
        </authorList>
    </citation>
    <scope>NUCLEOTIDE SEQUENCE [LARGE SCALE GENOMIC DNA]</scope>
</reference>
<accession>A0ABN9VQ30</accession>
<evidence type="ECO:0000259" key="1">
    <source>
        <dbReference type="PROSITE" id="PS50106"/>
    </source>
</evidence>
<dbReference type="InterPro" id="IPR001478">
    <property type="entry name" value="PDZ"/>
</dbReference>